<feature type="non-terminal residue" evidence="2">
    <location>
        <position position="65"/>
    </location>
</feature>
<evidence type="ECO:0000256" key="1">
    <source>
        <dbReference type="SAM" id="MobiDB-lite"/>
    </source>
</evidence>
<name>A0A1A8GFU9_9TELE</name>
<dbReference type="EMBL" id="HAEC01001975">
    <property type="protein sequence ID" value="SBQ70052.1"/>
    <property type="molecule type" value="Transcribed_RNA"/>
</dbReference>
<evidence type="ECO:0000313" key="2">
    <source>
        <dbReference type="EMBL" id="SBQ70052.1"/>
    </source>
</evidence>
<reference evidence="2" key="2">
    <citation type="submission" date="2016-06" db="EMBL/GenBank/DDBJ databases">
        <title>The genome of a short-lived fish provides insights into sex chromosome evolution and the genetic control of aging.</title>
        <authorList>
            <person name="Reichwald K."/>
            <person name="Felder M."/>
            <person name="Petzold A."/>
            <person name="Koch P."/>
            <person name="Groth M."/>
            <person name="Platzer M."/>
        </authorList>
    </citation>
    <scope>NUCLEOTIDE SEQUENCE</scope>
    <source>
        <tissue evidence="2">Brain</tissue>
    </source>
</reference>
<reference evidence="2" key="1">
    <citation type="submission" date="2016-05" db="EMBL/GenBank/DDBJ databases">
        <authorList>
            <person name="Lavstsen T."/>
            <person name="Jespersen J.S."/>
        </authorList>
    </citation>
    <scope>NUCLEOTIDE SEQUENCE</scope>
    <source>
        <tissue evidence="2">Brain</tissue>
    </source>
</reference>
<sequence length="65" mass="7074">ILSHISTPDRTSSPHEPPPLPDRKSLNSIIHQDLKGPDLTPLSLDHPARIPTLENPARLTAVSLV</sequence>
<organism evidence="2">
    <name type="scientific">Nothobranchius korthausae</name>
    <dbReference type="NCBI Taxonomy" id="1143690"/>
    <lineage>
        <taxon>Eukaryota</taxon>
        <taxon>Metazoa</taxon>
        <taxon>Chordata</taxon>
        <taxon>Craniata</taxon>
        <taxon>Vertebrata</taxon>
        <taxon>Euteleostomi</taxon>
        <taxon>Actinopterygii</taxon>
        <taxon>Neopterygii</taxon>
        <taxon>Teleostei</taxon>
        <taxon>Neoteleostei</taxon>
        <taxon>Acanthomorphata</taxon>
        <taxon>Ovalentaria</taxon>
        <taxon>Atherinomorphae</taxon>
        <taxon>Cyprinodontiformes</taxon>
        <taxon>Nothobranchiidae</taxon>
        <taxon>Nothobranchius</taxon>
    </lineage>
</organism>
<feature type="non-terminal residue" evidence="2">
    <location>
        <position position="1"/>
    </location>
</feature>
<proteinExistence type="predicted"/>
<dbReference type="AlphaFoldDB" id="A0A1A8GFU9"/>
<accession>A0A1A8GFU9</accession>
<feature type="region of interest" description="Disordered" evidence="1">
    <location>
        <begin position="1"/>
        <end position="25"/>
    </location>
</feature>
<protein>
    <submittedName>
        <fullName evidence="2">Zinc finger protein, multitype 1</fullName>
    </submittedName>
</protein>
<feature type="compositionally biased region" description="Polar residues" evidence="1">
    <location>
        <begin position="1"/>
        <end position="11"/>
    </location>
</feature>
<gene>
    <name evidence="2" type="primary">ZFPM1</name>
</gene>